<dbReference type="InterPro" id="IPR015813">
    <property type="entry name" value="Pyrv/PenolPyrv_kinase-like_dom"/>
</dbReference>
<evidence type="ECO:0000256" key="3">
    <source>
        <dbReference type="ARBA" id="ARBA00012142"/>
    </source>
</evidence>
<feature type="domain" description="Pyruvate kinase barrel" evidence="12">
    <location>
        <begin position="86"/>
        <end position="243"/>
    </location>
</feature>
<feature type="domain" description="Pyruvate kinase barrel" evidence="12">
    <location>
        <begin position="4"/>
        <end position="72"/>
    </location>
</feature>
<evidence type="ECO:0000313" key="14">
    <source>
        <dbReference type="Proteomes" id="UP000178612"/>
    </source>
</evidence>
<comment type="caution">
    <text evidence="13">The sequence shown here is derived from an EMBL/GenBank/DDBJ whole genome shotgun (WGS) entry which is preliminary data.</text>
</comment>
<keyword evidence="5" id="KW-0479">Metal-binding</keyword>
<accession>A0A1G2T1T7</accession>
<evidence type="ECO:0000256" key="9">
    <source>
        <dbReference type="ARBA" id="ARBA00022842"/>
    </source>
</evidence>
<protein>
    <recommendedName>
        <fullName evidence="3">pyruvate kinase</fullName>
        <ecNumber evidence="3">2.7.1.40</ecNumber>
    </recommendedName>
</protein>
<dbReference type="GO" id="GO:0004743">
    <property type="term" value="F:pyruvate kinase activity"/>
    <property type="evidence" value="ECO:0007669"/>
    <property type="project" value="UniProtKB-EC"/>
</dbReference>
<dbReference type="GO" id="GO:0030955">
    <property type="term" value="F:potassium ion binding"/>
    <property type="evidence" value="ECO:0007669"/>
    <property type="project" value="InterPro"/>
</dbReference>
<comment type="pathway">
    <text evidence="1">Carbohydrate degradation; glycolysis; pyruvate from D-glyceraldehyde 3-phosphate: step 5/5.</text>
</comment>
<dbReference type="AlphaFoldDB" id="A0A1G2T1T7"/>
<name>A0A1G2T1T7_9BACT</name>
<dbReference type="InterPro" id="IPR015793">
    <property type="entry name" value="Pyrv_Knase_brl"/>
</dbReference>
<reference evidence="13 14" key="1">
    <citation type="journal article" date="2016" name="Nat. Commun.">
        <title>Thousands of microbial genomes shed light on interconnected biogeochemical processes in an aquifer system.</title>
        <authorList>
            <person name="Anantharaman K."/>
            <person name="Brown C.T."/>
            <person name="Hug L.A."/>
            <person name="Sharon I."/>
            <person name="Castelle C.J."/>
            <person name="Probst A.J."/>
            <person name="Thomas B.C."/>
            <person name="Singh A."/>
            <person name="Wilkins M.J."/>
            <person name="Karaoz U."/>
            <person name="Brodie E.L."/>
            <person name="Williams K.H."/>
            <person name="Hubbard S.S."/>
            <person name="Banfield J.F."/>
        </authorList>
    </citation>
    <scope>NUCLEOTIDE SEQUENCE [LARGE SCALE GENOMIC DNA]</scope>
</reference>
<sequence length="266" mass="28825">MASKAQIIVTIGPSSEDPSVLAAMLSCQMDAVRFNFAWSDFGERERQLLIIRELEKRVGKKIPVIQDLPGPRRESVTGHSYDPAEADSLSLQDKESIAFGAKHAIDWIALSFVGSAEEIEAARREVKERSGRQKIMAKIERQAALGNLDAIIAAADGIMVARGDLGSEVPAEKIPFIQAEIIKKSKAARKPVVVATEMLLSMTKSVRPTRAEVTDIANAILQGADALMLSEETSIGEHPVQAVSAMEKIVAEAERHMAGQSVFNPL</sequence>
<dbReference type="InterPro" id="IPR040442">
    <property type="entry name" value="Pyrv_kinase-like_dom_sf"/>
</dbReference>
<evidence type="ECO:0000313" key="13">
    <source>
        <dbReference type="EMBL" id="OHA91257.1"/>
    </source>
</evidence>
<keyword evidence="4" id="KW-0808">Transferase</keyword>
<gene>
    <name evidence="13" type="ORF">A2758_02215</name>
</gene>
<keyword evidence="7" id="KW-0418">Kinase</keyword>
<dbReference type="EMBL" id="MHVJ01000013">
    <property type="protein sequence ID" value="OHA91257.1"/>
    <property type="molecule type" value="Genomic_DNA"/>
</dbReference>
<keyword evidence="10" id="KW-0324">Glycolysis</keyword>
<evidence type="ECO:0000256" key="1">
    <source>
        <dbReference type="ARBA" id="ARBA00004997"/>
    </source>
</evidence>
<dbReference type="GO" id="GO:0005524">
    <property type="term" value="F:ATP binding"/>
    <property type="evidence" value="ECO:0007669"/>
    <property type="project" value="UniProtKB-KW"/>
</dbReference>
<dbReference type="UniPathway" id="UPA00109">
    <property type="reaction ID" value="UER00188"/>
</dbReference>
<evidence type="ECO:0000256" key="5">
    <source>
        <dbReference type="ARBA" id="ARBA00022723"/>
    </source>
</evidence>
<keyword evidence="8" id="KW-0067">ATP-binding</keyword>
<evidence type="ECO:0000256" key="10">
    <source>
        <dbReference type="ARBA" id="ARBA00023152"/>
    </source>
</evidence>
<dbReference type="PANTHER" id="PTHR11817">
    <property type="entry name" value="PYRUVATE KINASE"/>
    <property type="match status" value="1"/>
</dbReference>
<dbReference type="Gene3D" id="3.40.1380.20">
    <property type="entry name" value="Pyruvate kinase, C-terminal domain"/>
    <property type="match status" value="1"/>
</dbReference>
<dbReference type="InterPro" id="IPR001697">
    <property type="entry name" value="Pyr_Knase"/>
</dbReference>
<evidence type="ECO:0000256" key="7">
    <source>
        <dbReference type="ARBA" id="ARBA00022777"/>
    </source>
</evidence>
<dbReference type="GO" id="GO:0000287">
    <property type="term" value="F:magnesium ion binding"/>
    <property type="evidence" value="ECO:0007669"/>
    <property type="project" value="InterPro"/>
</dbReference>
<organism evidence="13 14">
    <name type="scientific">Candidatus Zambryskibacteria bacterium RIFCSPHIGHO2_01_FULL_49_18</name>
    <dbReference type="NCBI Taxonomy" id="1802740"/>
    <lineage>
        <taxon>Bacteria</taxon>
        <taxon>Candidatus Zambryskiibacteriota</taxon>
    </lineage>
</organism>
<keyword evidence="6" id="KW-0547">Nucleotide-binding</keyword>
<evidence type="ECO:0000256" key="8">
    <source>
        <dbReference type="ARBA" id="ARBA00022840"/>
    </source>
</evidence>
<evidence type="ECO:0000256" key="2">
    <source>
        <dbReference type="ARBA" id="ARBA00008663"/>
    </source>
</evidence>
<evidence type="ECO:0000256" key="4">
    <source>
        <dbReference type="ARBA" id="ARBA00022679"/>
    </source>
</evidence>
<proteinExistence type="inferred from homology"/>
<comment type="similarity">
    <text evidence="2">Belongs to the pyruvate kinase family.</text>
</comment>
<keyword evidence="11" id="KW-0670">Pyruvate</keyword>
<evidence type="ECO:0000256" key="6">
    <source>
        <dbReference type="ARBA" id="ARBA00022741"/>
    </source>
</evidence>
<dbReference type="Pfam" id="PF00224">
    <property type="entry name" value="PK"/>
    <property type="match status" value="2"/>
</dbReference>
<dbReference type="EC" id="2.7.1.40" evidence="3"/>
<evidence type="ECO:0000259" key="12">
    <source>
        <dbReference type="Pfam" id="PF00224"/>
    </source>
</evidence>
<dbReference type="GO" id="GO:0016301">
    <property type="term" value="F:kinase activity"/>
    <property type="evidence" value="ECO:0007669"/>
    <property type="project" value="UniProtKB-KW"/>
</dbReference>
<dbReference type="Proteomes" id="UP000178612">
    <property type="component" value="Unassembled WGS sequence"/>
</dbReference>
<keyword evidence="9" id="KW-0460">Magnesium</keyword>
<dbReference type="SUPFAM" id="SSF51621">
    <property type="entry name" value="Phosphoenolpyruvate/pyruvate domain"/>
    <property type="match status" value="1"/>
</dbReference>
<dbReference type="InterPro" id="IPR036918">
    <property type="entry name" value="Pyrv_Knase_C_sf"/>
</dbReference>
<evidence type="ECO:0000256" key="11">
    <source>
        <dbReference type="ARBA" id="ARBA00023317"/>
    </source>
</evidence>
<dbReference type="Gene3D" id="3.20.20.60">
    <property type="entry name" value="Phosphoenolpyruvate-binding domains"/>
    <property type="match status" value="2"/>
</dbReference>